<evidence type="ECO:0000256" key="1">
    <source>
        <dbReference type="ARBA" id="ARBA00009679"/>
    </source>
</evidence>
<dbReference type="GO" id="GO:0003697">
    <property type="term" value="F:single-stranded DNA binding"/>
    <property type="evidence" value="ECO:0007669"/>
    <property type="project" value="InterPro"/>
</dbReference>
<dbReference type="PANTHER" id="PTHR13454">
    <property type="entry name" value="PROTEIN MCM10 HOMOLOG"/>
    <property type="match status" value="1"/>
</dbReference>
<dbReference type="Gene3D" id="2.40.50.140">
    <property type="entry name" value="Nucleic acid-binding proteins"/>
    <property type="match status" value="1"/>
</dbReference>
<dbReference type="InterPro" id="IPR015408">
    <property type="entry name" value="Znf_Mcm10/DnaG"/>
</dbReference>
<feature type="region of interest" description="Disordered" evidence="2">
    <location>
        <begin position="738"/>
        <end position="809"/>
    </location>
</feature>
<proteinExistence type="inferred from homology"/>
<feature type="region of interest" description="Disordered" evidence="2">
    <location>
        <begin position="643"/>
        <end position="666"/>
    </location>
</feature>
<feature type="domain" description="Zinc finger Mcm10/DnaG-type" evidence="3">
    <location>
        <begin position="446"/>
        <end position="491"/>
    </location>
</feature>
<reference evidence="4" key="1">
    <citation type="submission" date="2014-08" db="EMBL/GenBank/DDBJ databases">
        <authorList>
            <person name="Sharma Rahul"/>
            <person name="Thines Marco"/>
        </authorList>
    </citation>
    <scope>NUCLEOTIDE SEQUENCE</scope>
</reference>
<feature type="compositionally biased region" description="Basic and acidic residues" evidence="2">
    <location>
        <begin position="19"/>
        <end position="35"/>
    </location>
</feature>
<dbReference type="InterPro" id="IPR012340">
    <property type="entry name" value="NA-bd_OB-fold"/>
</dbReference>
<dbReference type="PANTHER" id="PTHR13454:SF11">
    <property type="entry name" value="PROTEIN MCM10 HOMOLOG"/>
    <property type="match status" value="1"/>
</dbReference>
<dbReference type="GO" id="GO:0003688">
    <property type="term" value="F:DNA replication origin binding"/>
    <property type="evidence" value="ECO:0007669"/>
    <property type="project" value="TreeGrafter"/>
</dbReference>
<feature type="region of interest" description="Disordered" evidence="2">
    <location>
        <begin position="1"/>
        <end position="81"/>
    </location>
</feature>
<feature type="compositionally biased region" description="Basic and acidic residues" evidence="2">
    <location>
        <begin position="299"/>
        <end position="308"/>
    </location>
</feature>
<sequence length="809" mass="88220">MFNFQTKGLPTFQLKRQRDRIDEQITRQEQEEVNRKKAREAAMLARSGTVLVPASPPKEKARQQESSNGSISPSKKARLDPKKGAFESIPVKATQASNSNAIIPPSRPQSSFLTSLPQAVKAVSNANRWESVDRSISFHSNSLKPNFDDGKGAGAKAEGTICDKDRAEGMRTTSAEKKSTRRETDLTVVEDLTMGPKEFGKDPSGSDLWESVEPNTGIRLAKRTYSHDLLQAHLSDRYHVPPSLLYSIVRLSRDGTFYHVPLDGDFVIIAVVAEQIGGIKTTKAGPSIGGELSSDEEESEKKENRSRTDSMATRKKKTERKEQRVKKFVSFKLTQLPPRGSTVGAASGDATLTLLMFESDSSNLVAGGSGGNAEVAGNGGDNYAKRVYRGGSGGAFEEFWKLKVGTVIAILNPKILRPLKNSQSPHPMTNALAINPLSAESVIEIGQARDLGRCASLKIDGERCLNWVDKRVGEVCEYHVHAAMKRNRASRAEFGASTSTFAIGTRPVSYATQGNGAGNTAKRTLTRSTSFPSTFPSSQKRPLGSSSSNTTYDPIRKTGLLPRDTISSSSSASFVVNGHVVHPGRQRDPSATFGPEFTHEKIGRHKEGLLKRQREERESEKEIVDLLGRDGGKTQGGRFLEAARRQAEAAGEGNNKAEERRTTEGKLKDIEKKKELSEELIEVKKRKKNAFSAEMIKHIGFDPTVLASGNVRGDETAEEKKRRLEAISLLAGIDPVSRTISKPEPQLGPVPGRKVRGWSSVRAPTESSKVADSAAKIGEAVKEGSKTEVTKERKTPKYVDLSSSDVELD</sequence>
<feature type="compositionally biased region" description="Polar residues" evidence="2">
    <location>
        <begin position="64"/>
        <end position="73"/>
    </location>
</feature>
<feature type="compositionally biased region" description="Basic and acidic residues" evidence="2">
    <location>
        <begin position="655"/>
        <end position="666"/>
    </location>
</feature>
<dbReference type="GO" id="GO:0006270">
    <property type="term" value="P:DNA replication initiation"/>
    <property type="evidence" value="ECO:0007669"/>
    <property type="project" value="InterPro"/>
</dbReference>
<accession>A0A0F7SX96</accession>
<protein>
    <submittedName>
        <fullName evidence="4">Protein required for S-phase initiation or completion</fullName>
    </submittedName>
</protein>
<organism evidence="4">
    <name type="scientific">Phaffia rhodozyma</name>
    <name type="common">Yeast</name>
    <name type="synonym">Xanthophyllomyces dendrorhous</name>
    <dbReference type="NCBI Taxonomy" id="264483"/>
    <lineage>
        <taxon>Eukaryota</taxon>
        <taxon>Fungi</taxon>
        <taxon>Dikarya</taxon>
        <taxon>Basidiomycota</taxon>
        <taxon>Agaricomycotina</taxon>
        <taxon>Tremellomycetes</taxon>
        <taxon>Cystofilobasidiales</taxon>
        <taxon>Mrakiaceae</taxon>
        <taxon>Phaffia</taxon>
    </lineage>
</organism>
<dbReference type="EMBL" id="LN483332">
    <property type="protein sequence ID" value="CED85280.1"/>
    <property type="molecule type" value="Genomic_DNA"/>
</dbReference>
<dbReference type="InterPro" id="IPR040184">
    <property type="entry name" value="Mcm10"/>
</dbReference>
<dbReference type="Pfam" id="PF09329">
    <property type="entry name" value="zf-primase"/>
    <property type="match status" value="1"/>
</dbReference>
<dbReference type="AlphaFoldDB" id="A0A0F7SX96"/>
<feature type="region of interest" description="Disordered" evidence="2">
    <location>
        <begin position="282"/>
        <end position="321"/>
    </location>
</feature>
<feature type="region of interest" description="Disordered" evidence="2">
    <location>
        <begin position="508"/>
        <end position="556"/>
    </location>
</feature>
<evidence type="ECO:0000259" key="3">
    <source>
        <dbReference type="Pfam" id="PF09329"/>
    </source>
</evidence>
<name>A0A0F7SX96_PHARH</name>
<comment type="similarity">
    <text evidence="1">Belongs to the MCM10 family.</text>
</comment>
<evidence type="ECO:0000256" key="2">
    <source>
        <dbReference type="SAM" id="MobiDB-lite"/>
    </source>
</evidence>
<dbReference type="GO" id="GO:0043596">
    <property type="term" value="C:nuclear replication fork"/>
    <property type="evidence" value="ECO:0007669"/>
    <property type="project" value="TreeGrafter"/>
</dbReference>
<evidence type="ECO:0000313" key="4">
    <source>
        <dbReference type="EMBL" id="CED85280.1"/>
    </source>
</evidence>
<feature type="compositionally biased region" description="Basic and acidic residues" evidence="2">
    <location>
        <begin position="779"/>
        <end position="797"/>
    </location>
</feature>
<feature type="compositionally biased region" description="Low complexity" evidence="2">
    <location>
        <begin position="528"/>
        <end position="538"/>
    </location>
</feature>